<organism evidence="2 3">
    <name type="scientific">Magnetofaba australis IT-1</name>
    <dbReference type="NCBI Taxonomy" id="1434232"/>
    <lineage>
        <taxon>Bacteria</taxon>
        <taxon>Pseudomonadati</taxon>
        <taxon>Pseudomonadota</taxon>
        <taxon>Magnetococcia</taxon>
        <taxon>Magnetococcales</taxon>
        <taxon>Magnetococcaceae</taxon>
        <taxon>Magnetofaba</taxon>
    </lineage>
</organism>
<dbReference type="Pfam" id="PF13480">
    <property type="entry name" value="Acetyltransf_6"/>
    <property type="match status" value="1"/>
</dbReference>
<reference evidence="2 3" key="1">
    <citation type="journal article" date="2016" name="BMC Genomics">
        <title>Combined genomic and structural analyses of a cultured magnetotactic bacterium reveals its niche adaptation to a dynamic environment.</title>
        <authorList>
            <person name="Araujo A.C."/>
            <person name="Morillo V."/>
            <person name="Cypriano J."/>
            <person name="Teixeira L.C."/>
            <person name="Leao P."/>
            <person name="Lyra S."/>
            <person name="Almeida L.G."/>
            <person name="Bazylinski D.A."/>
            <person name="Vasconcellos A.T."/>
            <person name="Abreu F."/>
            <person name="Lins U."/>
        </authorList>
    </citation>
    <scope>NUCLEOTIDE SEQUENCE [LARGE SCALE GENOMIC DNA]</scope>
    <source>
        <strain evidence="2 3">IT-1</strain>
    </source>
</reference>
<dbReference type="SUPFAM" id="SSF55729">
    <property type="entry name" value="Acyl-CoA N-acyltransferases (Nat)"/>
    <property type="match status" value="1"/>
</dbReference>
<gene>
    <name evidence="2" type="ORF">MAIT1_00278</name>
</gene>
<dbReference type="InterPro" id="IPR038740">
    <property type="entry name" value="BioF2-like_GNAT_dom"/>
</dbReference>
<proteinExistence type="predicted"/>
<dbReference type="Proteomes" id="UP000194003">
    <property type="component" value="Unassembled WGS sequence"/>
</dbReference>
<dbReference type="NCBIfam" id="TIGR03019">
    <property type="entry name" value="pepcterm_femAB"/>
    <property type="match status" value="1"/>
</dbReference>
<feature type="domain" description="BioF2-like acetyltransferase" evidence="1">
    <location>
        <begin position="93"/>
        <end position="225"/>
    </location>
</feature>
<sequence>MLPLSRVTSRLFGDSLVSTPFCVYGGVAAVDEASRQLLIARACDLAQTLDVDVMELRHRQPVRADWPRKQLYATFRKPIAADAEANLLSIPRKQRAEARRGIKNGLQWAVDPDSRRAYDIYAESVRNLGTPVFARDHFRLLDELFGDAVQSSVVEQNGRPQSAVVSFRFRDEILPYYGGALAGARPLGAYAFLYYQVMAHAGEAGARWFDFGRSKRGTGSYDFKRFFGFEPQPLHYEQYLVNSRAIPEVNPLNPKYRLFIAAWKRLPLAVANRIGPLLAGSLG</sequence>
<name>A0A1Y2K7Z2_9PROT</name>
<accession>A0A1Y2K7Z2</accession>
<dbReference type="EMBL" id="LVJN01000015">
    <property type="protein sequence ID" value="OSM06848.1"/>
    <property type="molecule type" value="Genomic_DNA"/>
</dbReference>
<protein>
    <submittedName>
        <fullName evidence="2">Putative FemAB-like protein, PEP-CTERM system-associated</fullName>
    </submittedName>
</protein>
<evidence type="ECO:0000313" key="3">
    <source>
        <dbReference type="Proteomes" id="UP000194003"/>
    </source>
</evidence>
<dbReference type="InterPro" id="IPR016181">
    <property type="entry name" value="Acyl_CoA_acyltransferase"/>
</dbReference>
<dbReference type="STRING" id="1434232.MAIT1_00278"/>
<dbReference type="InterPro" id="IPR017469">
    <property type="entry name" value="PEP-CTERM_FemAB-rel"/>
</dbReference>
<dbReference type="Gene3D" id="3.40.630.30">
    <property type="match status" value="1"/>
</dbReference>
<evidence type="ECO:0000259" key="1">
    <source>
        <dbReference type="Pfam" id="PF13480"/>
    </source>
</evidence>
<keyword evidence="3" id="KW-1185">Reference proteome</keyword>
<evidence type="ECO:0000313" key="2">
    <source>
        <dbReference type="EMBL" id="OSM06848.1"/>
    </source>
</evidence>
<comment type="caution">
    <text evidence="2">The sequence shown here is derived from an EMBL/GenBank/DDBJ whole genome shotgun (WGS) entry which is preliminary data.</text>
</comment>
<dbReference type="AlphaFoldDB" id="A0A1Y2K7Z2"/>